<organism evidence="1 2">
    <name type="scientific">Panagrolaimus sp. JU765</name>
    <dbReference type="NCBI Taxonomy" id="591449"/>
    <lineage>
        <taxon>Eukaryota</taxon>
        <taxon>Metazoa</taxon>
        <taxon>Ecdysozoa</taxon>
        <taxon>Nematoda</taxon>
        <taxon>Chromadorea</taxon>
        <taxon>Rhabditida</taxon>
        <taxon>Tylenchina</taxon>
        <taxon>Panagrolaimomorpha</taxon>
        <taxon>Panagrolaimoidea</taxon>
        <taxon>Panagrolaimidae</taxon>
        <taxon>Panagrolaimus</taxon>
    </lineage>
</organism>
<proteinExistence type="predicted"/>
<dbReference type="WBParaSite" id="JU765_v2.g12619.t1">
    <property type="protein sequence ID" value="JU765_v2.g12619.t1"/>
    <property type="gene ID" value="JU765_v2.g12619"/>
</dbReference>
<accession>A0AC34Q3K7</accession>
<sequence length="142" mass="17522">MFQKQIIIFDEEFFISFRGHRTITIDEFKKRMKEFERCSEIWKLPMIYCQLLTKKYPKLKKQIRTNGWISLQTNLIRFEKEYLCNLNGKTVKMIKDGIEKMKSFLLWSVIHAFLKDNDRYRLMRDYFALRYEFYGLTLINLF</sequence>
<reference evidence="2" key="1">
    <citation type="submission" date="2022-11" db="UniProtKB">
        <authorList>
            <consortium name="WormBaseParasite"/>
        </authorList>
    </citation>
    <scope>IDENTIFICATION</scope>
</reference>
<name>A0AC34Q3K7_9BILA</name>
<evidence type="ECO:0000313" key="2">
    <source>
        <dbReference type="WBParaSite" id="JU765_v2.g12619.t1"/>
    </source>
</evidence>
<protein>
    <submittedName>
        <fullName evidence="2">Uncharacterized protein</fullName>
    </submittedName>
</protein>
<dbReference type="Proteomes" id="UP000887576">
    <property type="component" value="Unplaced"/>
</dbReference>
<evidence type="ECO:0000313" key="1">
    <source>
        <dbReference type="Proteomes" id="UP000887576"/>
    </source>
</evidence>